<name>A0A5B9DBR1_9ARCH</name>
<reference evidence="4 5" key="1">
    <citation type="journal article" date="2020" name="Nature">
        <title>Isolation of an archaeon at the prokaryote-eukaryote interface.</title>
        <authorList>
            <person name="Imachi H."/>
            <person name="Nobu M.K."/>
            <person name="Nakahara N."/>
            <person name="Morono Y."/>
            <person name="Ogawara M."/>
            <person name="Takaki Y."/>
            <person name="Takano Y."/>
            <person name="Uematsu K."/>
            <person name="Ikuta T."/>
            <person name="Ito M."/>
            <person name="Matsui Y."/>
            <person name="Miyazaki M."/>
            <person name="Murata K."/>
            <person name="Saito Y."/>
            <person name="Sakai S."/>
            <person name="Song C."/>
            <person name="Tasumi E."/>
            <person name="Yamanaka Y."/>
            <person name="Yamaguchi T."/>
            <person name="Kamagata Y."/>
            <person name="Tamaki H."/>
            <person name="Takai K."/>
        </authorList>
    </citation>
    <scope>NUCLEOTIDE SEQUENCE [LARGE SCALE GENOMIC DNA]</scope>
    <source>
        <strain evidence="4 5">MK-D1</strain>
    </source>
</reference>
<dbReference type="GO" id="GO:0016787">
    <property type="term" value="F:hydrolase activity"/>
    <property type="evidence" value="ECO:0007669"/>
    <property type="project" value="UniProtKB-KW"/>
</dbReference>
<protein>
    <submittedName>
        <fullName evidence="4">NAD-dependent protein deacylase</fullName>
        <ecNumber evidence="4">2.3.1.286</ecNumber>
    </submittedName>
</protein>
<dbReference type="PANTHER" id="PTHR11085">
    <property type="entry name" value="NAD-DEPENDENT PROTEIN DEACYLASE SIRTUIN-5, MITOCHONDRIAL-RELATED"/>
    <property type="match status" value="1"/>
</dbReference>
<dbReference type="InterPro" id="IPR026590">
    <property type="entry name" value="Ssirtuin_cat_dom"/>
</dbReference>
<evidence type="ECO:0000256" key="2">
    <source>
        <dbReference type="ARBA" id="ARBA00023027"/>
    </source>
</evidence>
<keyword evidence="4" id="KW-0012">Acyltransferase</keyword>
<keyword evidence="1 4" id="KW-0808">Transferase</keyword>
<dbReference type="GO" id="GO:0070403">
    <property type="term" value="F:NAD+ binding"/>
    <property type="evidence" value="ECO:0007669"/>
    <property type="project" value="InterPro"/>
</dbReference>
<gene>
    <name evidence="4" type="ORF">DSAG12_02414</name>
</gene>
<reference evidence="4 5" key="2">
    <citation type="journal article" date="2024" name="Int. J. Syst. Evol. Microbiol.">
        <title>Promethearchaeum syntrophicum gen. nov., sp. nov., an anaerobic, obligately syntrophic archaeon, the first isolate of the lineage 'Asgard' archaea, and proposal of the new archaeal phylum Promethearchaeota phyl. nov. and kingdom Promethearchaeati regn. nov.</title>
        <authorList>
            <person name="Imachi H."/>
            <person name="Nobu M.K."/>
            <person name="Kato S."/>
            <person name="Takaki Y."/>
            <person name="Miyazaki M."/>
            <person name="Miyata M."/>
            <person name="Ogawara M."/>
            <person name="Saito Y."/>
            <person name="Sakai S."/>
            <person name="Tahara Y.O."/>
            <person name="Takano Y."/>
            <person name="Tasumi E."/>
            <person name="Uematsu K."/>
            <person name="Yoshimura T."/>
            <person name="Itoh T."/>
            <person name="Ohkuma M."/>
            <person name="Takai K."/>
        </authorList>
    </citation>
    <scope>NUCLEOTIDE SEQUENCE [LARGE SCALE GENOMIC DNA]</scope>
    <source>
        <strain evidence="4 5">MK-D1</strain>
    </source>
</reference>
<dbReference type="InterPro" id="IPR050134">
    <property type="entry name" value="NAD-dep_sirtuin_deacylases"/>
</dbReference>
<dbReference type="GO" id="GO:0017136">
    <property type="term" value="F:histone deacetylase activity, NAD-dependent"/>
    <property type="evidence" value="ECO:0007669"/>
    <property type="project" value="TreeGrafter"/>
</dbReference>
<dbReference type="Gene3D" id="3.30.1600.10">
    <property type="entry name" value="SIR2/SIRT2 'Small Domain"/>
    <property type="match status" value="1"/>
</dbReference>
<evidence type="ECO:0000313" key="4">
    <source>
        <dbReference type="EMBL" id="QEE16584.2"/>
    </source>
</evidence>
<organism evidence="4 5">
    <name type="scientific">Promethearchaeum syntrophicum</name>
    <dbReference type="NCBI Taxonomy" id="2594042"/>
    <lineage>
        <taxon>Archaea</taxon>
        <taxon>Promethearchaeati</taxon>
        <taxon>Promethearchaeota</taxon>
        <taxon>Promethearchaeia</taxon>
        <taxon>Promethearchaeales</taxon>
        <taxon>Promethearchaeaceae</taxon>
        <taxon>Promethearchaeum</taxon>
    </lineage>
</organism>
<keyword evidence="3" id="KW-0479">Metal-binding</keyword>
<dbReference type="AlphaFoldDB" id="A0A5B9DBR1"/>
<dbReference type="PROSITE" id="PS50305">
    <property type="entry name" value="SIRTUIN"/>
    <property type="match status" value="1"/>
</dbReference>
<dbReference type="EMBL" id="CP042905">
    <property type="protein sequence ID" value="QEE16584.2"/>
    <property type="molecule type" value="Genomic_DNA"/>
</dbReference>
<dbReference type="EC" id="2.3.1.286" evidence="4"/>
<dbReference type="NCBIfam" id="NF001753">
    <property type="entry name" value="PRK00481.1-3"/>
    <property type="match status" value="1"/>
</dbReference>
<dbReference type="GO" id="GO:0046872">
    <property type="term" value="F:metal ion binding"/>
    <property type="evidence" value="ECO:0007669"/>
    <property type="project" value="UniProtKB-KW"/>
</dbReference>
<evidence type="ECO:0000256" key="3">
    <source>
        <dbReference type="PROSITE-ProRule" id="PRU00236"/>
    </source>
</evidence>
<evidence type="ECO:0000256" key="1">
    <source>
        <dbReference type="ARBA" id="ARBA00022679"/>
    </source>
</evidence>
<keyword evidence="3" id="KW-0862">Zinc</keyword>
<keyword evidence="5" id="KW-1185">Reference proteome</keyword>
<dbReference type="InterPro" id="IPR003000">
    <property type="entry name" value="Sirtuin"/>
</dbReference>
<dbReference type="PANTHER" id="PTHR11085:SF11">
    <property type="entry name" value="NAD-DEPENDENT PROTEIN DEACETYLASE"/>
    <property type="match status" value="1"/>
</dbReference>
<keyword evidence="2" id="KW-0520">NAD</keyword>
<evidence type="ECO:0000313" key="5">
    <source>
        <dbReference type="Proteomes" id="UP000321408"/>
    </source>
</evidence>
<dbReference type="OrthoDB" id="728at2157"/>
<dbReference type="InterPro" id="IPR029035">
    <property type="entry name" value="DHS-like_NAD/FAD-binding_dom"/>
</dbReference>
<dbReference type="Pfam" id="PF02146">
    <property type="entry name" value="SIR2"/>
    <property type="match status" value="1"/>
</dbReference>
<dbReference type="SUPFAM" id="SSF52467">
    <property type="entry name" value="DHS-like NAD/FAD-binding domain"/>
    <property type="match status" value="1"/>
</dbReference>
<sequence length="251" mass="28479">MEKNNYQKASNWILTSKYTVVFTGAGISVESGIPPFRGENGLWSKYNPIFLETNYFRAHPKKSWELIKEIFYDFFGQAKPNESHRILAKWEKNKLIQTIITQNIDNLHHEAGSKNILEFHGTAQTLSCIDCNMQYCSKKFLNSLPPHCSDCGGLLKPDFVFFSEPIPTIVHQDSITNAKIADLFILVGTTGEIMPASMIPYVAKENGAKFIEINVNPSKYTKSITDIFLQGKATDVFMKLDKKILSKKEEN</sequence>
<dbReference type="KEGG" id="psyt:DSAG12_02414"/>
<proteinExistence type="predicted"/>
<accession>A0A5B9DBR1</accession>
<dbReference type="InterPro" id="IPR026591">
    <property type="entry name" value="Sirtuin_cat_small_dom_sf"/>
</dbReference>
<dbReference type="Proteomes" id="UP000321408">
    <property type="component" value="Chromosome"/>
</dbReference>
<dbReference type="Gene3D" id="3.40.50.1220">
    <property type="entry name" value="TPP-binding domain"/>
    <property type="match status" value="1"/>
</dbReference>